<dbReference type="Proteomes" id="UP000199058">
    <property type="component" value="Unassembled WGS sequence"/>
</dbReference>
<sequence length="87" mass="9638">MNSAPKGSQQLTLYTTEGCHLCERALALLEPWLQRGYGLAKVDIAEDDLLMARYGERIPVVASPCGGEIGWPFTAEELEGWIKQIKC</sequence>
<organism evidence="1 2">
    <name type="scientific">Marinospirillum celere</name>
    <dbReference type="NCBI Taxonomy" id="1122252"/>
    <lineage>
        <taxon>Bacteria</taxon>
        <taxon>Pseudomonadati</taxon>
        <taxon>Pseudomonadota</taxon>
        <taxon>Gammaproteobacteria</taxon>
        <taxon>Oceanospirillales</taxon>
        <taxon>Oceanospirillaceae</taxon>
        <taxon>Marinospirillum</taxon>
    </lineage>
</organism>
<accession>A0A1I1E2F2</accession>
<dbReference type="SUPFAM" id="SSF52833">
    <property type="entry name" value="Thioredoxin-like"/>
    <property type="match status" value="1"/>
</dbReference>
<proteinExistence type="predicted"/>
<dbReference type="AlphaFoldDB" id="A0A1I1E2F2"/>
<dbReference type="STRING" id="1122252.SAMN05660443_0149"/>
<dbReference type="OrthoDB" id="8537427at2"/>
<dbReference type="Gene3D" id="3.40.30.10">
    <property type="entry name" value="Glutaredoxin"/>
    <property type="match status" value="1"/>
</dbReference>
<dbReference type="InterPro" id="IPR036249">
    <property type="entry name" value="Thioredoxin-like_sf"/>
</dbReference>
<evidence type="ECO:0000313" key="2">
    <source>
        <dbReference type="Proteomes" id="UP000199058"/>
    </source>
</evidence>
<reference evidence="1 2" key="1">
    <citation type="submission" date="2016-10" db="EMBL/GenBank/DDBJ databases">
        <authorList>
            <person name="de Groot N.N."/>
        </authorList>
    </citation>
    <scope>NUCLEOTIDE SEQUENCE [LARGE SCALE GENOMIC DNA]</scope>
    <source>
        <strain evidence="1 2">DSM 18438</strain>
    </source>
</reference>
<keyword evidence="2" id="KW-1185">Reference proteome</keyword>
<dbReference type="EMBL" id="FOLH01000001">
    <property type="protein sequence ID" value="SFB79130.1"/>
    <property type="molecule type" value="Genomic_DNA"/>
</dbReference>
<dbReference type="RefSeq" id="WP_091957747.1">
    <property type="nucleotide sequence ID" value="NZ_FOLH01000001.1"/>
</dbReference>
<name>A0A1I1E2F2_9GAMM</name>
<dbReference type="InterPro" id="IPR008554">
    <property type="entry name" value="Glutaredoxin-like"/>
</dbReference>
<evidence type="ECO:0000313" key="1">
    <source>
        <dbReference type="EMBL" id="SFB79130.1"/>
    </source>
</evidence>
<protein>
    <submittedName>
        <fullName evidence="1">Glutaredoxin</fullName>
    </submittedName>
</protein>
<gene>
    <name evidence="1" type="ORF">SAMN05660443_0149</name>
</gene>
<dbReference type="Pfam" id="PF05768">
    <property type="entry name" value="Glrx-like"/>
    <property type="match status" value="1"/>
</dbReference>